<protein>
    <submittedName>
        <fullName evidence="8">MFS-type transporter SLC18B1</fullName>
    </submittedName>
</protein>
<feature type="domain" description="Major facilitator superfamily (MFS) profile" evidence="7">
    <location>
        <begin position="1"/>
        <end position="95"/>
    </location>
</feature>
<evidence type="ECO:0000313" key="9">
    <source>
        <dbReference type="Proteomes" id="UP001174909"/>
    </source>
</evidence>
<evidence type="ECO:0000259" key="7">
    <source>
        <dbReference type="PROSITE" id="PS50850"/>
    </source>
</evidence>
<sequence>MPPGAVFVVVGIVLRSAEGVGWAMGNTTTLALLPYLYPSHVGLLSGLLLGFEGLGYSIAPPIGSLFASEGDYHVPFWMVGGIIIILSPLVLLLVK</sequence>
<keyword evidence="5 6" id="KW-0472">Membrane</keyword>
<feature type="transmembrane region" description="Helical" evidence="6">
    <location>
        <begin position="74"/>
        <end position="94"/>
    </location>
</feature>
<dbReference type="PANTHER" id="PTHR23506:SF26">
    <property type="entry name" value="MFS-TYPE TRANSPORTER SLC18B1"/>
    <property type="match status" value="1"/>
</dbReference>
<feature type="non-terminal residue" evidence="8">
    <location>
        <position position="1"/>
    </location>
</feature>
<dbReference type="PROSITE" id="PS50850">
    <property type="entry name" value="MFS"/>
    <property type="match status" value="1"/>
</dbReference>
<evidence type="ECO:0000256" key="6">
    <source>
        <dbReference type="SAM" id="Phobius"/>
    </source>
</evidence>
<dbReference type="InterPro" id="IPR036259">
    <property type="entry name" value="MFS_trans_sf"/>
</dbReference>
<evidence type="ECO:0000256" key="3">
    <source>
        <dbReference type="ARBA" id="ARBA00022692"/>
    </source>
</evidence>
<organism evidence="8 9">
    <name type="scientific">Geodia barretti</name>
    <name type="common">Barrett's horny sponge</name>
    <dbReference type="NCBI Taxonomy" id="519541"/>
    <lineage>
        <taxon>Eukaryota</taxon>
        <taxon>Metazoa</taxon>
        <taxon>Porifera</taxon>
        <taxon>Demospongiae</taxon>
        <taxon>Heteroscleromorpha</taxon>
        <taxon>Tetractinellida</taxon>
        <taxon>Astrophorina</taxon>
        <taxon>Geodiidae</taxon>
        <taxon>Geodia</taxon>
    </lineage>
</organism>
<dbReference type="Gene3D" id="1.20.1250.20">
    <property type="entry name" value="MFS general substrate transporter like domains"/>
    <property type="match status" value="1"/>
</dbReference>
<dbReference type="Pfam" id="PF07690">
    <property type="entry name" value="MFS_1"/>
    <property type="match status" value="1"/>
</dbReference>
<dbReference type="Proteomes" id="UP001174909">
    <property type="component" value="Unassembled WGS sequence"/>
</dbReference>
<name>A0AA35RSJ2_GEOBA</name>
<evidence type="ECO:0000256" key="1">
    <source>
        <dbReference type="ARBA" id="ARBA00004141"/>
    </source>
</evidence>
<dbReference type="InterPro" id="IPR011701">
    <property type="entry name" value="MFS"/>
</dbReference>
<reference evidence="8" key="1">
    <citation type="submission" date="2023-03" db="EMBL/GenBank/DDBJ databases">
        <authorList>
            <person name="Steffen K."/>
            <person name="Cardenas P."/>
        </authorList>
    </citation>
    <scope>NUCLEOTIDE SEQUENCE</scope>
</reference>
<dbReference type="EMBL" id="CASHTH010001571">
    <property type="protein sequence ID" value="CAI8016920.1"/>
    <property type="molecule type" value="Genomic_DNA"/>
</dbReference>
<keyword evidence="4 6" id="KW-1133">Transmembrane helix</keyword>
<dbReference type="SUPFAM" id="SSF103473">
    <property type="entry name" value="MFS general substrate transporter"/>
    <property type="match status" value="1"/>
</dbReference>
<accession>A0AA35RSJ2</accession>
<keyword evidence="3 6" id="KW-0812">Transmembrane</keyword>
<dbReference type="AlphaFoldDB" id="A0AA35RSJ2"/>
<gene>
    <name evidence="8" type="ORF">GBAR_LOCUS10334</name>
</gene>
<evidence type="ECO:0000256" key="5">
    <source>
        <dbReference type="ARBA" id="ARBA00023136"/>
    </source>
</evidence>
<keyword evidence="9" id="KW-1185">Reference proteome</keyword>
<keyword evidence="2" id="KW-0813">Transport</keyword>
<comment type="subcellular location">
    <subcellularLocation>
        <location evidence="1">Membrane</location>
        <topology evidence="1">Multi-pass membrane protein</topology>
    </subcellularLocation>
</comment>
<evidence type="ECO:0000256" key="4">
    <source>
        <dbReference type="ARBA" id="ARBA00022989"/>
    </source>
</evidence>
<dbReference type="InterPro" id="IPR050930">
    <property type="entry name" value="MFS_Vesicular_Transporter"/>
</dbReference>
<dbReference type="GO" id="GO:0016020">
    <property type="term" value="C:membrane"/>
    <property type="evidence" value="ECO:0007669"/>
    <property type="project" value="UniProtKB-SubCell"/>
</dbReference>
<dbReference type="PANTHER" id="PTHR23506">
    <property type="entry name" value="GH10249P"/>
    <property type="match status" value="1"/>
</dbReference>
<comment type="caution">
    <text evidence="8">The sequence shown here is derived from an EMBL/GenBank/DDBJ whole genome shotgun (WGS) entry which is preliminary data.</text>
</comment>
<evidence type="ECO:0000313" key="8">
    <source>
        <dbReference type="EMBL" id="CAI8016920.1"/>
    </source>
</evidence>
<evidence type="ECO:0000256" key="2">
    <source>
        <dbReference type="ARBA" id="ARBA00022448"/>
    </source>
</evidence>
<dbReference type="InterPro" id="IPR020846">
    <property type="entry name" value="MFS_dom"/>
</dbReference>
<proteinExistence type="predicted"/>
<dbReference type="GO" id="GO:0022857">
    <property type="term" value="F:transmembrane transporter activity"/>
    <property type="evidence" value="ECO:0007669"/>
    <property type="project" value="InterPro"/>
</dbReference>